<dbReference type="EMBL" id="JAFMPP010000005">
    <property type="protein sequence ID" value="MBO0662431.1"/>
    <property type="molecule type" value="Genomic_DNA"/>
</dbReference>
<name>A0A939FX89_9HYPH</name>
<dbReference type="Proteomes" id="UP000664122">
    <property type="component" value="Unassembled WGS sequence"/>
</dbReference>
<dbReference type="InterPro" id="IPR010318">
    <property type="entry name" value="S-Me-THD_N"/>
</dbReference>
<comment type="caution">
    <text evidence="3">The sequence shown here is derived from an EMBL/GenBank/DDBJ whole genome shotgun (WGS) entry which is preliminary data.</text>
</comment>
<dbReference type="InterPro" id="IPR027479">
    <property type="entry name" value="S-Me-THD_N_sf"/>
</dbReference>
<proteinExistence type="predicted"/>
<evidence type="ECO:0000313" key="4">
    <source>
        <dbReference type="Proteomes" id="UP000664122"/>
    </source>
</evidence>
<evidence type="ECO:0000313" key="3">
    <source>
        <dbReference type="EMBL" id="MBO0662431.1"/>
    </source>
</evidence>
<evidence type="ECO:0000259" key="1">
    <source>
        <dbReference type="Pfam" id="PF06032"/>
    </source>
</evidence>
<sequence length="365" mass="38631">MEAVTLADLDDLAVGAAILGTGGGGDPYIGKLVARAAIAEHGPVQLVPLDQANDDWQVLSCGAMGAPTILIEKLPQGEEMDQAVAAWERCTGRAVDALIPFEAGGVNSTAPLALAARRKLPVLDADGMGRAFPRLEMETFNAYGVPACPVAVADEKGNVSIVETGDAAQAEWIARGLTIRMGGQSYIANYGMDGRTAKRVSVPGTVSLAIEIGRVVSGAKRRRERPVEALVSYFATTHYEAAALIGSGKVTDIARREVNGWSVGTVRIETFDKEDADIEVTIQNENLSATQGGRVLAVVPDLISILDRDTGAAISTERLRYGQRVDLLAVRVPEIMRTPEALALFGPKAFGLDHPYVPLGMAKDD</sequence>
<reference evidence="3" key="1">
    <citation type="submission" date="2021-03" db="EMBL/GenBank/DDBJ databases">
        <title>Whole genome sequence of Jiella sp. CQZ9-1.</title>
        <authorList>
            <person name="Tuo L."/>
        </authorList>
    </citation>
    <scope>NUCLEOTIDE SEQUENCE</scope>
    <source>
        <strain evidence="3">CQZ9-1</strain>
    </source>
</reference>
<dbReference type="Gene3D" id="2.40.390.10">
    <property type="entry name" value="CV3147-like"/>
    <property type="match status" value="1"/>
</dbReference>
<accession>A0A939FX89</accession>
<dbReference type="Gene3D" id="3.40.1610.10">
    <property type="entry name" value="CV3147-like domain"/>
    <property type="match status" value="1"/>
</dbReference>
<dbReference type="InterPro" id="IPR024071">
    <property type="entry name" value="S-Me-THD_C_sf"/>
</dbReference>
<keyword evidence="4" id="KW-1185">Reference proteome</keyword>
<protein>
    <submittedName>
        <fullName evidence="3">DUF917 domain-containing protein</fullName>
    </submittedName>
</protein>
<dbReference type="Pfam" id="PF20906">
    <property type="entry name" value="S-Me-THD_C"/>
    <property type="match status" value="1"/>
</dbReference>
<feature type="domain" description="S-Me-THD N-terminal" evidence="1">
    <location>
        <begin position="8"/>
        <end position="163"/>
    </location>
</feature>
<dbReference type="SUPFAM" id="SSF160991">
    <property type="entry name" value="CV3147-like"/>
    <property type="match status" value="1"/>
</dbReference>
<dbReference type="Pfam" id="PF06032">
    <property type="entry name" value="S-Me-THD_N"/>
    <property type="match status" value="1"/>
</dbReference>
<dbReference type="InterPro" id="IPR048350">
    <property type="entry name" value="S-Me-THD-like_C"/>
</dbReference>
<evidence type="ECO:0000259" key="2">
    <source>
        <dbReference type="Pfam" id="PF20906"/>
    </source>
</evidence>
<organism evidence="3 4">
    <name type="scientific">Jiella flava</name>
    <dbReference type="NCBI Taxonomy" id="2816857"/>
    <lineage>
        <taxon>Bacteria</taxon>
        <taxon>Pseudomonadati</taxon>
        <taxon>Pseudomonadota</taxon>
        <taxon>Alphaproteobacteria</taxon>
        <taxon>Hyphomicrobiales</taxon>
        <taxon>Aurantimonadaceae</taxon>
        <taxon>Jiella</taxon>
    </lineage>
</organism>
<feature type="domain" description="S-Me-THD-like C-terminal" evidence="2">
    <location>
        <begin position="167"/>
        <end position="359"/>
    </location>
</feature>
<dbReference type="AlphaFoldDB" id="A0A939FX89"/>
<gene>
    <name evidence="3" type="ORF">J1C48_07585</name>
</gene>